<dbReference type="SUPFAM" id="SSF51395">
    <property type="entry name" value="FMN-linked oxidoreductases"/>
    <property type="match status" value="1"/>
</dbReference>
<dbReference type="Pfam" id="PF04476">
    <property type="entry name" value="4HFCP_synth"/>
    <property type="match status" value="1"/>
</dbReference>
<dbReference type="PIRSF" id="PIRSF015957">
    <property type="entry name" value="UCP015957"/>
    <property type="match status" value="1"/>
</dbReference>
<evidence type="ECO:0000256" key="4">
    <source>
        <dbReference type="ARBA" id="ARBA00047628"/>
    </source>
</evidence>
<evidence type="ECO:0000313" key="7">
    <source>
        <dbReference type="EMBL" id="HIP84183.1"/>
    </source>
</evidence>
<dbReference type="UniPathway" id="UPA00080"/>
<comment type="similarity">
    <text evidence="5">Belongs to the MfnB family.</text>
</comment>
<protein>
    <recommendedName>
        <fullName evidence="5">(5-formylfuran-3-yl)methyl phosphate synthase</fullName>
        <ecNumber evidence="5">4.2.3.153</ecNumber>
    </recommendedName>
    <alternativeName>
        <fullName evidence="5">4-(hydroxymethyl)-2-furancarboxaldehyde-phosphate synthase</fullName>
        <shortName evidence="5">4-HFC-P synthase</shortName>
    </alternativeName>
</protein>
<comment type="catalytic activity">
    <reaction evidence="4 5">
        <text>2 D-glyceraldehyde 3-phosphate = 4-(hydroxymethyl)-2-furancarboxaldehyde phosphate + phosphate + 2 H2O</text>
        <dbReference type="Rhea" id="RHEA:43536"/>
        <dbReference type="ChEBI" id="CHEBI:15377"/>
        <dbReference type="ChEBI" id="CHEBI:43474"/>
        <dbReference type="ChEBI" id="CHEBI:59776"/>
        <dbReference type="ChEBI" id="CHEBI:83407"/>
        <dbReference type="EC" id="4.2.3.153"/>
    </reaction>
</comment>
<evidence type="ECO:0000256" key="6">
    <source>
        <dbReference type="PIRSR" id="PIRSR015957-1"/>
    </source>
</evidence>
<dbReference type="GO" id="GO:2001120">
    <property type="term" value="P:methanofuran biosynthetic process"/>
    <property type="evidence" value="ECO:0007669"/>
    <property type="project" value="UniProtKB-UniRule"/>
</dbReference>
<feature type="active site" description="Schiff-base intermediate with substrate" evidence="5 6">
    <location>
        <position position="27"/>
    </location>
</feature>
<dbReference type="GO" id="GO:0016830">
    <property type="term" value="F:carbon-carbon lyase activity"/>
    <property type="evidence" value="ECO:0007669"/>
    <property type="project" value="UniProtKB-UniRule"/>
</dbReference>
<evidence type="ECO:0000256" key="5">
    <source>
        <dbReference type="HAMAP-Rule" id="MF_00681"/>
    </source>
</evidence>
<sequence>MIVLISPKDIEEAKEAIEGGADIIDVKNPLEGSLGANFPWVIREIRDITPEDQLVSATVGDVPYKPGTVTLAAVGAAVSGANYIKVGLYGTRSYREAVEVMKNVVKGVKDIGEDTLVVAAGYADAYRVGAVDPLVIPKVARDSGCDVAMLDTAVKDGKRLFDHLDKELLSEFVEEVHSYGLKCALAGSIKREDIPLLKDIGCDIVGVRGAVCSNGDRNNGRIKKELVEEFVKLCKED</sequence>
<organism evidence="7 8">
    <name type="scientific">Methanothermococcus okinawensis</name>
    <dbReference type="NCBI Taxonomy" id="155863"/>
    <lineage>
        <taxon>Archaea</taxon>
        <taxon>Methanobacteriati</taxon>
        <taxon>Methanobacteriota</taxon>
        <taxon>Methanomada group</taxon>
        <taxon>Methanococci</taxon>
        <taxon>Methanococcales</taxon>
        <taxon>Methanococcaceae</taxon>
        <taxon>Methanothermococcus</taxon>
    </lineage>
</organism>
<comment type="caution">
    <text evidence="7">The sequence shown here is derived from an EMBL/GenBank/DDBJ whole genome shotgun (WGS) entry which is preliminary data.</text>
</comment>
<dbReference type="SUPFAM" id="SSF51569">
    <property type="entry name" value="Aldolase"/>
    <property type="match status" value="1"/>
</dbReference>
<dbReference type="InterPro" id="IPR007565">
    <property type="entry name" value="4HFCP_synth"/>
</dbReference>
<evidence type="ECO:0000256" key="2">
    <source>
        <dbReference type="ARBA" id="ARBA00023239"/>
    </source>
</evidence>
<dbReference type="EC" id="4.2.3.153" evidence="5"/>
<gene>
    <name evidence="5" type="primary">mfnB</name>
    <name evidence="7" type="ORF">EYH15_01660</name>
</gene>
<evidence type="ECO:0000256" key="1">
    <source>
        <dbReference type="ARBA" id="ARBA00003810"/>
    </source>
</evidence>
<reference evidence="7" key="1">
    <citation type="journal article" date="2020" name="ISME J.">
        <title>Gammaproteobacteria mediating utilization of methyl-, sulfur- and petroleum organic compounds in deep ocean hydrothermal plumes.</title>
        <authorList>
            <person name="Zhou Z."/>
            <person name="Liu Y."/>
            <person name="Pan J."/>
            <person name="Cron B.R."/>
            <person name="Toner B.M."/>
            <person name="Anantharaman K."/>
            <person name="Breier J.A."/>
            <person name="Dick G.J."/>
            <person name="Li M."/>
        </authorList>
    </citation>
    <scope>NUCLEOTIDE SEQUENCE</scope>
    <source>
        <strain evidence="7">SZUA-1453</strain>
    </source>
</reference>
<dbReference type="AlphaFoldDB" id="A0A832ZCU1"/>
<dbReference type="InterPro" id="IPR035081">
    <property type="entry name" value="4HFCP_synth_arc"/>
</dbReference>
<keyword evidence="3 5" id="KW-0704">Schiff base</keyword>
<proteinExistence type="inferred from homology"/>
<dbReference type="NCBIfam" id="NF002575">
    <property type="entry name" value="PRK02227.1-3"/>
    <property type="match status" value="1"/>
</dbReference>
<keyword evidence="2 5" id="KW-0456">Lyase</keyword>
<comment type="pathway">
    <text evidence="5">Cofactor biosynthesis; methanofuran biosynthesis.</text>
</comment>
<dbReference type="HAMAP" id="MF_00681">
    <property type="entry name" value="MfnB"/>
    <property type="match status" value="1"/>
</dbReference>
<dbReference type="NCBIfam" id="NF002573">
    <property type="entry name" value="PRK02227.1-1"/>
    <property type="match status" value="1"/>
</dbReference>
<evidence type="ECO:0000313" key="8">
    <source>
        <dbReference type="Proteomes" id="UP000643554"/>
    </source>
</evidence>
<dbReference type="Proteomes" id="UP000643554">
    <property type="component" value="Unassembled WGS sequence"/>
</dbReference>
<feature type="active site" description="Proton acceptor" evidence="5 6">
    <location>
        <position position="85"/>
    </location>
</feature>
<name>A0A832ZCU1_9EURY</name>
<comment type="function">
    <text evidence="1 5">Catalyzes the formation of 4-(hydroxymethyl)-2-furancarboxaldehyde phosphate (4-HFC-P) from two molecules of glyceraldehyde-3-P (GA-3-P).</text>
</comment>
<evidence type="ECO:0000256" key="3">
    <source>
        <dbReference type="ARBA" id="ARBA00023270"/>
    </source>
</evidence>
<dbReference type="EMBL" id="DQUI01000027">
    <property type="protein sequence ID" value="HIP84183.1"/>
    <property type="molecule type" value="Genomic_DNA"/>
</dbReference>
<accession>A0A832ZCU1</accession>